<dbReference type="PANTHER" id="PTHR12918">
    <property type="entry name" value="CYSTEINE DIOXYGENASE"/>
    <property type="match status" value="1"/>
</dbReference>
<keyword evidence="6" id="KW-0883">Thioether bond</keyword>
<keyword evidence="5 7" id="KW-0408">Iron</keyword>
<evidence type="ECO:0000256" key="1">
    <source>
        <dbReference type="ARBA" id="ARBA00006622"/>
    </source>
</evidence>
<gene>
    <name evidence="8" type="ORF">DZC52_13600</name>
</gene>
<evidence type="ECO:0000256" key="5">
    <source>
        <dbReference type="ARBA" id="ARBA00023004"/>
    </source>
</evidence>
<organism evidence="8 9">
    <name type="scientific">Wenzhouxiangella sediminis</name>
    <dbReference type="NCBI Taxonomy" id="1792836"/>
    <lineage>
        <taxon>Bacteria</taxon>
        <taxon>Pseudomonadati</taxon>
        <taxon>Pseudomonadota</taxon>
        <taxon>Gammaproteobacteria</taxon>
        <taxon>Chromatiales</taxon>
        <taxon>Wenzhouxiangellaceae</taxon>
        <taxon>Wenzhouxiangella</taxon>
    </lineage>
</organism>
<dbReference type="GO" id="GO:0016702">
    <property type="term" value="F:oxidoreductase activity, acting on single donors with incorporation of molecular oxygen, incorporation of two atoms of oxygen"/>
    <property type="evidence" value="ECO:0007669"/>
    <property type="project" value="InterPro"/>
</dbReference>
<dbReference type="InterPro" id="IPR010300">
    <property type="entry name" value="CDO_1"/>
</dbReference>
<keyword evidence="2 7" id="KW-0479">Metal-binding</keyword>
<keyword evidence="9" id="KW-1185">Reference proteome</keyword>
<dbReference type="Pfam" id="PF05995">
    <property type="entry name" value="CDO_I"/>
    <property type="match status" value="1"/>
</dbReference>
<dbReference type="OrthoDB" id="7059163at2"/>
<dbReference type="Gene3D" id="2.60.120.10">
    <property type="entry name" value="Jelly Rolls"/>
    <property type="match status" value="1"/>
</dbReference>
<dbReference type="AlphaFoldDB" id="A0A3E1K5M0"/>
<dbReference type="RefSeq" id="WP_116651699.1">
    <property type="nucleotide sequence ID" value="NZ_QUZK01000048.1"/>
</dbReference>
<dbReference type="PANTHER" id="PTHR12918:SF1">
    <property type="entry name" value="CYSTEINE DIOXYGENASE TYPE 1"/>
    <property type="match status" value="1"/>
</dbReference>
<dbReference type="InterPro" id="IPR011051">
    <property type="entry name" value="RmlC_Cupin_sf"/>
</dbReference>
<dbReference type="EMBL" id="QUZK01000048">
    <property type="protein sequence ID" value="RFF29333.1"/>
    <property type="molecule type" value="Genomic_DNA"/>
</dbReference>
<proteinExistence type="inferred from homology"/>
<accession>A0A3E1K5M0</accession>
<evidence type="ECO:0000313" key="8">
    <source>
        <dbReference type="EMBL" id="RFF29333.1"/>
    </source>
</evidence>
<evidence type="ECO:0000256" key="6">
    <source>
        <dbReference type="PIRSR" id="PIRSR610300-50"/>
    </source>
</evidence>
<sequence>MTLEFPGKSRMIEKIHRAVSADCAEDITENLRRCLCELVADESIQLPDCVYDYSADHYCRRLLHQDEELGYTVLAMTWGPGQGTPLHDHAGMWCVEAVWHGEIEVVQYELVERGKDEFRLEPRTTMRTGVGSAGSLIPPHEHHTIANPSETEPAITVHIYSGVMDECCVFRPVEGHWYRPKPTPLSLDSD</sequence>
<evidence type="ECO:0000313" key="9">
    <source>
        <dbReference type="Proteomes" id="UP000260351"/>
    </source>
</evidence>
<keyword evidence="4" id="KW-0560">Oxidoreductase</keyword>
<evidence type="ECO:0000256" key="3">
    <source>
        <dbReference type="ARBA" id="ARBA00022964"/>
    </source>
</evidence>
<evidence type="ECO:0000256" key="2">
    <source>
        <dbReference type="ARBA" id="ARBA00022723"/>
    </source>
</evidence>
<dbReference type="InterPro" id="IPR014710">
    <property type="entry name" value="RmlC-like_jellyroll"/>
</dbReference>
<dbReference type="SUPFAM" id="SSF51182">
    <property type="entry name" value="RmlC-like cupins"/>
    <property type="match status" value="1"/>
</dbReference>
<comment type="similarity">
    <text evidence="1">Belongs to the cysteine dioxygenase family.</text>
</comment>
<evidence type="ECO:0000256" key="7">
    <source>
        <dbReference type="PIRSR" id="PIRSR610300-51"/>
    </source>
</evidence>
<feature type="binding site" evidence="7">
    <location>
        <position position="89"/>
    </location>
    <ligand>
        <name>Fe cation</name>
        <dbReference type="ChEBI" id="CHEBI:24875"/>
        <note>catalytic</note>
    </ligand>
</feature>
<comment type="caution">
    <text evidence="8">The sequence shown here is derived from an EMBL/GenBank/DDBJ whole genome shotgun (WGS) entry which is preliminary data.</text>
</comment>
<dbReference type="GO" id="GO:0008198">
    <property type="term" value="F:ferrous iron binding"/>
    <property type="evidence" value="ECO:0007669"/>
    <property type="project" value="TreeGrafter"/>
</dbReference>
<name>A0A3E1K5M0_9GAMM</name>
<dbReference type="CDD" id="cd10548">
    <property type="entry name" value="cupin_CDO"/>
    <property type="match status" value="1"/>
</dbReference>
<reference evidence="8 9" key="1">
    <citation type="submission" date="2018-08" db="EMBL/GenBank/DDBJ databases">
        <title>Wenzhouxiangella salilacus sp. nov., a novel bacterium isolated from a saline lake in Xinjiang Province, China.</title>
        <authorList>
            <person name="Han S."/>
        </authorList>
    </citation>
    <scope>NUCLEOTIDE SEQUENCE [LARGE SCALE GENOMIC DNA]</scope>
    <source>
        <strain evidence="8 9">XDB06</strain>
    </source>
</reference>
<feature type="cross-link" description="3'-(S-cysteinyl)-tyrosine (Cys-Tyr)" evidence="6">
    <location>
        <begin position="94"/>
        <end position="160"/>
    </location>
</feature>
<feature type="binding site" evidence="7">
    <location>
        <position position="143"/>
    </location>
    <ligand>
        <name>Fe cation</name>
        <dbReference type="ChEBI" id="CHEBI:24875"/>
        <note>catalytic</note>
    </ligand>
</feature>
<feature type="binding site" evidence="7">
    <location>
        <position position="87"/>
    </location>
    <ligand>
        <name>Fe cation</name>
        <dbReference type="ChEBI" id="CHEBI:24875"/>
        <note>catalytic</note>
    </ligand>
</feature>
<keyword evidence="3 8" id="KW-0223">Dioxygenase</keyword>
<evidence type="ECO:0000256" key="4">
    <source>
        <dbReference type="ARBA" id="ARBA00023002"/>
    </source>
</evidence>
<protein>
    <submittedName>
        <fullName evidence="8">Cysteine dioxygenase</fullName>
    </submittedName>
</protein>
<dbReference type="Proteomes" id="UP000260351">
    <property type="component" value="Unassembled WGS sequence"/>
</dbReference>